<reference evidence="4 5" key="1">
    <citation type="submission" date="2019-09" db="EMBL/GenBank/DDBJ databases">
        <title>A chromosome-level genome assembly of the Chinese tupelo Nyssa sinensis.</title>
        <authorList>
            <person name="Yang X."/>
            <person name="Kang M."/>
            <person name="Yang Y."/>
            <person name="Xiong H."/>
            <person name="Wang M."/>
            <person name="Zhang Z."/>
            <person name="Wang Z."/>
            <person name="Wu H."/>
            <person name="Ma T."/>
            <person name="Liu J."/>
            <person name="Xi Z."/>
        </authorList>
    </citation>
    <scope>NUCLEOTIDE SEQUENCE [LARGE SCALE GENOMIC DNA]</scope>
    <source>
        <strain evidence="4">J267</strain>
        <tissue evidence="4">Leaf</tissue>
    </source>
</reference>
<evidence type="ECO:0000259" key="3">
    <source>
        <dbReference type="PROSITE" id="PS50102"/>
    </source>
</evidence>
<dbReference type="AlphaFoldDB" id="A0A5J5AF15"/>
<dbReference type="Proteomes" id="UP000325577">
    <property type="component" value="Linkage Group LG20"/>
</dbReference>
<dbReference type="InterPro" id="IPR053294">
    <property type="entry name" value="RBM_PWI_domain"/>
</dbReference>
<organism evidence="4 5">
    <name type="scientific">Nyssa sinensis</name>
    <dbReference type="NCBI Taxonomy" id="561372"/>
    <lineage>
        <taxon>Eukaryota</taxon>
        <taxon>Viridiplantae</taxon>
        <taxon>Streptophyta</taxon>
        <taxon>Embryophyta</taxon>
        <taxon>Tracheophyta</taxon>
        <taxon>Spermatophyta</taxon>
        <taxon>Magnoliopsida</taxon>
        <taxon>eudicotyledons</taxon>
        <taxon>Gunneridae</taxon>
        <taxon>Pentapetalae</taxon>
        <taxon>asterids</taxon>
        <taxon>Cornales</taxon>
        <taxon>Nyssaceae</taxon>
        <taxon>Nyssa</taxon>
    </lineage>
</organism>
<accession>A0A5J5AF15</accession>
<dbReference type="InterPro" id="IPR034268">
    <property type="entry name" value="RBM25_RRM"/>
</dbReference>
<dbReference type="SUPFAM" id="SSF54928">
    <property type="entry name" value="RNA-binding domain, RBD"/>
    <property type="match status" value="1"/>
</dbReference>
<dbReference type="PANTHER" id="PTHR47334">
    <property type="entry name" value="SPLICING FACTOR PWI DOMAIN-CONTAINING PROTEIN / RNA RECOGNITION MOTIF (RRM)-CONTAINING PROTEIN"/>
    <property type="match status" value="1"/>
</dbReference>
<gene>
    <name evidence="4" type="ORF">F0562_033638</name>
</gene>
<dbReference type="InterPro" id="IPR035979">
    <property type="entry name" value="RBD_domain_sf"/>
</dbReference>
<keyword evidence="5" id="KW-1185">Reference proteome</keyword>
<evidence type="ECO:0000256" key="2">
    <source>
        <dbReference type="SAM" id="MobiDB-lite"/>
    </source>
</evidence>
<name>A0A5J5AF15_9ASTE</name>
<proteinExistence type="predicted"/>
<feature type="region of interest" description="Disordered" evidence="2">
    <location>
        <begin position="1"/>
        <end position="26"/>
    </location>
</feature>
<protein>
    <recommendedName>
        <fullName evidence="3">RRM domain-containing protein</fullName>
    </recommendedName>
</protein>
<feature type="domain" description="RRM" evidence="3">
    <location>
        <begin position="116"/>
        <end position="184"/>
    </location>
</feature>
<dbReference type="SMART" id="SM00360">
    <property type="entry name" value="RRM"/>
    <property type="match status" value="1"/>
</dbReference>
<evidence type="ECO:0000256" key="1">
    <source>
        <dbReference type="PROSITE-ProRule" id="PRU00176"/>
    </source>
</evidence>
<dbReference type="Pfam" id="PF00076">
    <property type="entry name" value="RRM_1"/>
    <property type="match status" value="1"/>
</dbReference>
<evidence type="ECO:0000313" key="4">
    <source>
        <dbReference type="EMBL" id="KAA8529563.1"/>
    </source>
</evidence>
<dbReference type="EMBL" id="CM018044">
    <property type="protein sequence ID" value="KAA8529563.1"/>
    <property type="molecule type" value="Genomic_DNA"/>
</dbReference>
<dbReference type="OrthoDB" id="1747660at2759"/>
<feature type="compositionally biased region" description="Low complexity" evidence="2">
    <location>
        <begin position="1"/>
        <end position="15"/>
    </location>
</feature>
<dbReference type="GO" id="GO:0003723">
    <property type="term" value="F:RNA binding"/>
    <property type="evidence" value="ECO:0007669"/>
    <property type="project" value="UniProtKB-UniRule"/>
</dbReference>
<dbReference type="CDD" id="cd12446">
    <property type="entry name" value="RRM_RBM25"/>
    <property type="match status" value="1"/>
</dbReference>
<dbReference type="InterPro" id="IPR000504">
    <property type="entry name" value="RRM_dom"/>
</dbReference>
<dbReference type="PROSITE" id="PS50102">
    <property type="entry name" value="RRM"/>
    <property type="match status" value="1"/>
</dbReference>
<evidence type="ECO:0000313" key="5">
    <source>
        <dbReference type="Proteomes" id="UP000325577"/>
    </source>
</evidence>
<keyword evidence="1" id="KW-0694">RNA-binding</keyword>
<sequence>MIPGVVSGAGSMSVSPYALPGQPPNQAIRPYTPVPNGFPTMPPPPQGMIPPPGLPRYPSPYVTMVRPVFPPRPPGAINIVPALSRPPVPGFRGPIILPIVRPAVVPSVTPTEKPQTTVYVGKISSTVENDFMLSLLQLCGSVKNWKRAQDPTNGTPKGFGFCEFDDAEGVLRALRLLSKLNVDGLEWCVYPCKLQWVATETVVSEEYALRGIFLDVVDQLFRNNSEKYYWFNINPCNQFILIGYLDMFSW</sequence>
<dbReference type="InterPro" id="IPR012677">
    <property type="entry name" value="Nucleotide-bd_a/b_plait_sf"/>
</dbReference>
<dbReference type="Gene3D" id="3.30.70.330">
    <property type="match status" value="1"/>
</dbReference>
<dbReference type="PANTHER" id="PTHR47334:SF2">
    <property type="entry name" value="RNA-BINDING MOTIF PROTEIN 25"/>
    <property type="match status" value="1"/>
</dbReference>